<dbReference type="AlphaFoldDB" id="A0AAD7XHR2"/>
<dbReference type="PANTHER" id="PTHR31906">
    <property type="entry name" value="PLASTID-LIPID-ASSOCIATED PROTEIN 4, CHLOROPLASTIC-RELATED"/>
    <property type="match status" value="1"/>
</dbReference>
<feature type="domain" description="Plastid lipid-associated protein/fibrillin conserved" evidence="3">
    <location>
        <begin position="42"/>
        <end position="100"/>
    </location>
</feature>
<reference evidence="4" key="1">
    <citation type="submission" date="2023-01" db="EMBL/GenBank/DDBJ databases">
        <title>Metagenome sequencing of chrysophaentin producing Chrysophaeum taylorii.</title>
        <authorList>
            <person name="Davison J."/>
            <person name="Bewley C."/>
        </authorList>
    </citation>
    <scope>NUCLEOTIDE SEQUENCE</scope>
    <source>
        <strain evidence="4">NIES-1699</strain>
    </source>
</reference>
<evidence type="ECO:0000256" key="2">
    <source>
        <dbReference type="ARBA" id="ARBA00022640"/>
    </source>
</evidence>
<gene>
    <name evidence="4" type="ORF">CTAYLR_004431</name>
</gene>
<keyword evidence="5" id="KW-1185">Reference proteome</keyword>
<protein>
    <recommendedName>
        <fullName evidence="3">Plastid lipid-associated protein/fibrillin conserved domain-containing protein</fullName>
    </recommendedName>
</protein>
<evidence type="ECO:0000256" key="1">
    <source>
        <dbReference type="ARBA" id="ARBA00004474"/>
    </source>
</evidence>
<dbReference type="GO" id="GO:0009536">
    <property type="term" value="C:plastid"/>
    <property type="evidence" value="ECO:0007669"/>
    <property type="project" value="UniProtKB-SubCell"/>
</dbReference>
<evidence type="ECO:0000259" key="3">
    <source>
        <dbReference type="Pfam" id="PF04755"/>
    </source>
</evidence>
<evidence type="ECO:0000313" key="4">
    <source>
        <dbReference type="EMBL" id="KAJ8601947.1"/>
    </source>
</evidence>
<sequence length="304" mass="32839">MIWLIASLAAALRPGADVTVRRRATEVIDVEAVDEISDVSETKGALLAAMAATARGEALGASATKAKVATLVSELEKLNRRPTSVEEIAGRWSLAYSDTQIFRSSPFWMAGRATCATPREAQRYDLFCDLHRAATAVGDIGAVRQLIDPRAKRLVSEFETIVAAYPQRVGGSLPLTITGSIVSTADIEDDGDDDDDDEAGVITLLMDTVEVKGSNIPGIRAALDAGLKLESRRLADLLPFDTPRPRFETTFVDDTLRVSRDVPDGHLFVYVKESDDPTPTDYSRVPADLGIPRLFQAAIDLLAP</sequence>
<dbReference type="Proteomes" id="UP001230188">
    <property type="component" value="Unassembled WGS sequence"/>
</dbReference>
<dbReference type="Pfam" id="PF04755">
    <property type="entry name" value="PAP_fibrillin"/>
    <property type="match status" value="1"/>
</dbReference>
<dbReference type="InterPro" id="IPR039633">
    <property type="entry name" value="PAP"/>
</dbReference>
<dbReference type="EMBL" id="JAQMWT010000393">
    <property type="protein sequence ID" value="KAJ8601947.1"/>
    <property type="molecule type" value="Genomic_DNA"/>
</dbReference>
<organism evidence="4 5">
    <name type="scientific">Chrysophaeum taylorii</name>
    <dbReference type="NCBI Taxonomy" id="2483200"/>
    <lineage>
        <taxon>Eukaryota</taxon>
        <taxon>Sar</taxon>
        <taxon>Stramenopiles</taxon>
        <taxon>Ochrophyta</taxon>
        <taxon>Pelagophyceae</taxon>
        <taxon>Pelagomonadales</taxon>
        <taxon>Pelagomonadaceae</taxon>
        <taxon>Chrysophaeum</taxon>
    </lineage>
</organism>
<evidence type="ECO:0000313" key="5">
    <source>
        <dbReference type="Proteomes" id="UP001230188"/>
    </source>
</evidence>
<keyword evidence="2" id="KW-0934">Plastid</keyword>
<comment type="caution">
    <text evidence="4">The sequence shown here is derived from an EMBL/GenBank/DDBJ whole genome shotgun (WGS) entry which is preliminary data.</text>
</comment>
<name>A0AAD7XHR2_9STRA</name>
<comment type="subcellular location">
    <subcellularLocation>
        <location evidence="1">Plastid</location>
    </subcellularLocation>
</comment>
<dbReference type="InterPro" id="IPR006843">
    <property type="entry name" value="PAP/fibrillin_dom"/>
</dbReference>
<proteinExistence type="predicted"/>
<accession>A0AAD7XHR2</accession>